<protein>
    <submittedName>
        <fullName evidence="1">Uncharacterized protein</fullName>
    </submittedName>
</protein>
<accession>A0A0A0HTT5</accession>
<dbReference type="InParanoid" id="A0A0A0HTT5"/>
<gene>
    <name evidence="1" type="ORF">PADG_12505</name>
</gene>
<dbReference type="VEuPathDB" id="FungiDB:PADG_12505"/>
<name>A0A0A0HTT5_PARBD</name>
<dbReference type="KEGG" id="pbn:PADG_12505"/>
<dbReference type="HOGENOM" id="CLU_161512_0_0_1"/>
<dbReference type="Proteomes" id="UP000001628">
    <property type="component" value="Unassembled WGS sequence"/>
</dbReference>
<reference evidence="1 2" key="1">
    <citation type="journal article" date="2011" name="PLoS Genet.">
        <title>Comparative genomic analysis of human fungal pathogens causing paracoccidioidomycosis.</title>
        <authorList>
            <person name="Desjardins C.A."/>
            <person name="Champion M.D."/>
            <person name="Holder J.W."/>
            <person name="Muszewska A."/>
            <person name="Goldberg J."/>
            <person name="Bailao A.M."/>
            <person name="Brigido M.M."/>
            <person name="Ferreira M.E."/>
            <person name="Garcia A.M."/>
            <person name="Grynberg M."/>
            <person name="Gujja S."/>
            <person name="Heiman D.I."/>
            <person name="Henn M.R."/>
            <person name="Kodira C.D."/>
            <person name="Leon-Narvaez H."/>
            <person name="Longo L.V."/>
            <person name="Ma L.J."/>
            <person name="Malavazi I."/>
            <person name="Matsuo A.L."/>
            <person name="Morais F.V."/>
            <person name="Pereira M."/>
            <person name="Rodriguez-Brito S."/>
            <person name="Sakthikumar S."/>
            <person name="Salem-Izacc S.M."/>
            <person name="Sykes S.M."/>
            <person name="Teixeira M.M."/>
            <person name="Vallejo M.C."/>
            <person name="Walter M.E."/>
            <person name="Yandava C."/>
            <person name="Young S."/>
            <person name="Zeng Q."/>
            <person name="Zucker J."/>
            <person name="Felipe M.S."/>
            <person name="Goldman G.H."/>
            <person name="Haas B.J."/>
            <person name="McEwen J.G."/>
            <person name="Nino-Vega G."/>
            <person name="Puccia R."/>
            <person name="San-Blas G."/>
            <person name="Soares C.M."/>
            <person name="Birren B.W."/>
            <person name="Cuomo C.A."/>
        </authorList>
    </citation>
    <scope>NUCLEOTIDE SEQUENCE [LARGE SCALE GENOMIC DNA]</scope>
    <source>
        <strain evidence="1 2">Pb18</strain>
    </source>
</reference>
<dbReference type="EMBL" id="KN275986">
    <property type="protein sequence ID" value="KGM91406.1"/>
    <property type="molecule type" value="Genomic_DNA"/>
</dbReference>
<dbReference type="OrthoDB" id="10334114at2759"/>
<sequence length="91" mass="10203">MSGMRGSGYRLRDSRSKEVFQPPYLWSSMNSNFPVTIDKSFSPVSMIGHKLRRPKQGGEKEQKLVSTQTLVNATRVAVIKIAMLSRRSTAS</sequence>
<evidence type="ECO:0000313" key="2">
    <source>
        <dbReference type="Proteomes" id="UP000001628"/>
    </source>
</evidence>
<dbReference type="GeneID" id="22588402"/>
<keyword evidence="2" id="KW-1185">Reference proteome</keyword>
<dbReference type="AlphaFoldDB" id="A0A0A0HTT5"/>
<dbReference type="RefSeq" id="XP_010763986.1">
    <property type="nucleotide sequence ID" value="XM_010765684.1"/>
</dbReference>
<evidence type="ECO:0000313" key="1">
    <source>
        <dbReference type="EMBL" id="KGM91406.1"/>
    </source>
</evidence>
<dbReference type="OMA" id="MIGHKLR"/>
<proteinExistence type="predicted"/>
<organism evidence="1 2">
    <name type="scientific">Paracoccidioides brasiliensis (strain Pb18)</name>
    <dbReference type="NCBI Taxonomy" id="502780"/>
    <lineage>
        <taxon>Eukaryota</taxon>
        <taxon>Fungi</taxon>
        <taxon>Dikarya</taxon>
        <taxon>Ascomycota</taxon>
        <taxon>Pezizomycotina</taxon>
        <taxon>Eurotiomycetes</taxon>
        <taxon>Eurotiomycetidae</taxon>
        <taxon>Onygenales</taxon>
        <taxon>Ajellomycetaceae</taxon>
        <taxon>Paracoccidioides</taxon>
    </lineage>
</organism>